<protein>
    <submittedName>
        <fullName evidence="1">Uncharacterized protein</fullName>
    </submittedName>
</protein>
<dbReference type="EMBL" id="CAIY01000088">
    <property type="protein sequence ID" value="CCH68401.1"/>
    <property type="molecule type" value="Genomic_DNA"/>
</dbReference>
<name>M1X6S2_9NOST</name>
<dbReference type="STRING" id="1165094.RINTHH_22460"/>
<comment type="caution">
    <text evidence="1">The sequence shown here is derived from an EMBL/GenBank/DDBJ whole genome shotgun (WGS) entry which is preliminary data.</text>
</comment>
<reference evidence="2" key="2">
    <citation type="submission" date="2016-01" db="EMBL/GenBank/DDBJ databases">
        <title>Diatom-associated endosymboitic cyanobacterium lacks core nitrogen metabolism enzymes.</title>
        <authorList>
            <person name="Hilton J.A."/>
            <person name="Foster R.A."/>
            <person name="Tripp H.J."/>
            <person name="Carter B.J."/>
            <person name="Zehr J.P."/>
            <person name="Villareal T.A."/>
        </authorList>
    </citation>
    <scope>NUCLEOTIDE SEQUENCE [LARGE SCALE GENOMIC DNA]</scope>
    <source>
        <strain evidence="2">HH01</strain>
    </source>
</reference>
<proteinExistence type="predicted"/>
<accession>M1X6S2</accession>
<sequence length="46" mass="5377">MYAQQNDREYLLEGSKQKCLCNLPRHTRGCTINNINLMSMLYLGQN</sequence>
<evidence type="ECO:0000313" key="2">
    <source>
        <dbReference type="Proteomes" id="UP000053051"/>
    </source>
</evidence>
<keyword evidence="2" id="KW-1185">Reference proteome</keyword>
<evidence type="ECO:0000313" key="1">
    <source>
        <dbReference type="EMBL" id="CCH68401.1"/>
    </source>
</evidence>
<dbReference type="AlphaFoldDB" id="M1X6S2"/>
<gene>
    <name evidence="1" type="ORF">RINTHH_22460</name>
</gene>
<reference evidence="1 2" key="1">
    <citation type="submission" date="2012-05" db="EMBL/GenBank/DDBJ databases">
        <authorList>
            <person name="Hilton J."/>
        </authorList>
    </citation>
    <scope>NUCLEOTIDE SEQUENCE [LARGE SCALE GENOMIC DNA]</scope>
    <source>
        <strain evidence="1 2">HH01</strain>
    </source>
</reference>
<organism evidence="1 2">
    <name type="scientific">Richelia intracellularis HH01</name>
    <dbReference type="NCBI Taxonomy" id="1165094"/>
    <lineage>
        <taxon>Bacteria</taxon>
        <taxon>Bacillati</taxon>
        <taxon>Cyanobacteriota</taxon>
        <taxon>Cyanophyceae</taxon>
        <taxon>Nostocales</taxon>
        <taxon>Nostocaceae</taxon>
        <taxon>Richelia</taxon>
    </lineage>
</organism>
<dbReference type="Proteomes" id="UP000053051">
    <property type="component" value="Unassembled WGS sequence"/>
</dbReference>